<keyword evidence="3" id="KW-1185">Reference proteome</keyword>
<evidence type="ECO:0000313" key="2">
    <source>
        <dbReference type="EMBL" id="KAJ8068595.1"/>
    </source>
</evidence>
<name>A0A9X0DNF4_9HELO</name>
<dbReference type="EMBL" id="JAPEIS010000002">
    <property type="protein sequence ID" value="KAJ8068595.1"/>
    <property type="molecule type" value="Genomic_DNA"/>
</dbReference>
<feature type="compositionally biased region" description="Acidic residues" evidence="1">
    <location>
        <begin position="166"/>
        <end position="180"/>
    </location>
</feature>
<evidence type="ECO:0000313" key="3">
    <source>
        <dbReference type="Proteomes" id="UP001152300"/>
    </source>
</evidence>
<dbReference type="AlphaFoldDB" id="A0A9X0DNF4"/>
<feature type="region of interest" description="Disordered" evidence="1">
    <location>
        <begin position="231"/>
        <end position="254"/>
    </location>
</feature>
<feature type="compositionally biased region" description="Polar residues" evidence="1">
    <location>
        <begin position="472"/>
        <end position="485"/>
    </location>
</feature>
<comment type="caution">
    <text evidence="2">The sequence shown here is derived from an EMBL/GenBank/DDBJ whole genome shotgun (WGS) entry which is preliminary data.</text>
</comment>
<organism evidence="2 3">
    <name type="scientific">Sclerotinia nivalis</name>
    <dbReference type="NCBI Taxonomy" id="352851"/>
    <lineage>
        <taxon>Eukaryota</taxon>
        <taxon>Fungi</taxon>
        <taxon>Dikarya</taxon>
        <taxon>Ascomycota</taxon>
        <taxon>Pezizomycotina</taxon>
        <taxon>Leotiomycetes</taxon>
        <taxon>Helotiales</taxon>
        <taxon>Sclerotiniaceae</taxon>
        <taxon>Sclerotinia</taxon>
    </lineage>
</organism>
<dbReference type="Proteomes" id="UP001152300">
    <property type="component" value="Unassembled WGS sequence"/>
</dbReference>
<sequence>MDNPTSTKNTKARRPKAPRTPKSVVPKFPEEVFYPENLPAPGGVTPQFLTTRNPYKQWAEIYGEDVPLPTDERNYSSYPPDKLRLGDGRYAPIHRYCSRERMWKPRSEFPQQPGPNPYGLLISNEKTGQETNSCLKCSLHGQRAKAVRSARIREATRIERGNAEQESNEEETSCTDEEENFPIFPSNKNPEFEKLEKEAARLKLKISIHGELKKECKTKLKQIREAMTRIKAADGEDDRNGYNDQEYGDHQERDFGNDQNEFEQALRAAAAQNQHVLPTIENDENAPPYTYAEFYDDINRASNQMVNARASFYDMYDASPPPPGRPMLDADGDVASMNDQFMENHNADGMNDHSMGDHNVDGNGSSTLNHAFEVDNDNSPFNIENNNRTAPPATLANIRAAVPRVNTFPKKARAARGRNVRSQRYHPDVIHPSLRAKSPPKPTEPPKIYQFSALASQATKQFDPNHPYHPPQNDQSIASTEPLQPSQDNRAMEIALRSSIENYPSISEDSTTSTQFVQSPIRSLDEGAGRIENGVFSTLESSQALTQAARLLTNTITEDLEDARRMSKY</sequence>
<feature type="compositionally biased region" description="Basic residues" evidence="1">
    <location>
        <begin position="410"/>
        <end position="424"/>
    </location>
</feature>
<evidence type="ECO:0000256" key="1">
    <source>
        <dbReference type="SAM" id="MobiDB-lite"/>
    </source>
</evidence>
<feature type="region of interest" description="Disordered" evidence="1">
    <location>
        <begin position="144"/>
        <end position="190"/>
    </location>
</feature>
<feature type="region of interest" description="Disordered" evidence="1">
    <location>
        <begin position="408"/>
        <end position="447"/>
    </location>
</feature>
<reference evidence="2" key="1">
    <citation type="submission" date="2022-11" db="EMBL/GenBank/DDBJ databases">
        <title>Genome Resource of Sclerotinia nivalis Strain SnTB1, a Plant Pathogen Isolated from American Ginseng.</title>
        <authorList>
            <person name="Fan S."/>
        </authorList>
    </citation>
    <scope>NUCLEOTIDE SEQUENCE</scope>
    <source>
        <strain evidence="2">SnTB1</strain>
    </source>
</reference>
<dbReference type="OrthoDB" id="3554415at2759"/>
<protein>
    <submittedName>
        <fullName evidence="2">Uncharacterized protein</fullName>
    </submittedName>
</protein>
<gene>
    <name evidence="2" type="ORF">OCU04_002303</name>
</gene>
<feature type="region of interest" description="Disordered" evidence="1">
    <location>
        <begin position="104"/>
        <end position="123"/>
    </location>
</feature>
<feature type="region of interest" description="Disordered" evidence="1">
    <location>
        <begin position="1"/>
        <end position="24"/>
    </location>
</feature>
<feature type="region of interest" description="Disordered" evidence="1">
    <location>
        <begin position="461"/>
        <end position="485"/>
    </location>
</feature>
<accession>A0A9X0DNF4</accession>
<feature type="compositionally biased region" description="Basic residues" evidence="1">
    <location>
        <begin position="10"/>
        <end position="19"/>
    </location>
</feature>
<feature type="compositionally biased region" description="Basic and acidic residues" evidence="1">
    <location>
        <begin position="151"/>
        <end position="163"/>
    </location>
</feature>
<proteinExistence type="predicted"/>